<dbReference type="Proteomes" id="UP001501116">
    <property type="component" value="Unassembled WGS sequence"/>
</dbReference>
<protein>
    <recommendedName>
        <fullName evidence="3">DUF2804 family protein</fullName>
    </recommendedName>
</protein>
<organism evidence="1 2">
    <name type="scientific">Amycolatopsis minnesotensis</name>
    <dbReference type="NCBI Taxonomy" id="337894"/>
    <lineage>
        <taxon>Bacteria</taxon>
        <taxon>Bacillati</taxon>
        <taxon>Actinomycetota</taxon>
        <taxon>Actinomycetes</taxon>
        <taxon>Pseudonocardiales</taxon>
        <taxon>Pseudonocardiaceae</taxon>
        <taxon>Amycolatopsis</taxon>
    </lineage>
</organism>
<sequence>MLGGSEGSRMDAVETLPWRGTGEAPLDPARLPRMRGLRPLKRWRYVGVYGGRVQLCAGVVRIAGAPQSFWAVHHRDGGVFRERTVLRKAVGLDDGTVRFHGRGVTAELKLVPAGERVAVVSRHGAHPVWTRKTPLRVTGELTIDGVAVPVDAPGLQDDSAGHHARVTRWSWSAGCGTAADGGAVTWNLVDGLHDAATSSERTVWVDGVAREVPPVAFAPDLSSAGDLRFEVEAERARHDRLLVVDSAYRQPFGTFTGTLPGGVVLREGYGVMERHDVRW</sequence>
<dbReference type="PANTHER" id="PTHR35868">
    <property type="entry name" value="DUF2804 DOMAIN-CONTAINING PROTEIN-RELATED"/>
    <property type="match status" value="1"/>
</dbReference>
<gene>
    <name evidence="1" type="ORF">GCM10009754_35130</name>
</gene>
<dbReference type="PANTHER" id="PTHR35868:SF4">
    <property type="entry name" value="DUF2804 DOMAIN-CONTAINING PROTEIN"/>
    <property type="match status" value="1"/>
</dbReference>
<evidence type="ECO:0000313" key="2">
    <source>
        <dbReference type="Proteomes" id="UP001501116"/>
    </source>
</evidence>
<reference evidence="1 2" key="1">
    <citation type="journal article" date="2019" name="Int. J. Syst. Evol. Microbiol.">
        <title>The Global Catalogue of Microorganisms (GCM) 10K type strain sequencing project: providing services to taxonomists for standard genome sequencing and annotation.</title>
        <authorList>
            <consortium name="The Broad Institute Genomics Platform"/>
            <consortium name="The Broad Institute Genome Sequencing Center for Infectious Disease"/>
            <person name="Wu L."/>
            <person name="Ma J."/>
        </authorList>
    </citation>
    <scope>NUCLEOTIDE SEQUENCE [LARGE SCALE GENOMIC DNA]</scope>
    <source>
        <strain evidence="1 2">JCM 14545</strain>
    </source>
</reference>
<evidence type="ECO:0008006" key="3">
    <source>
        <dbReference type="Google" id="ProtNLM"/>
    </source>
</evidence>
<dbReference type="SUPFAM" id="SSF159245">
    <property type="entry name" value="AttH-like"/>
    <property type="match status" value="1"/>
</dbReference>
<evidence type="ECO:0000313" key="1">
    <source>
        <dbReference type="EMBL" id="GAA1961239.1"/>
    </source>
</evidence>
<name>A0ABN2R0B6_9PSEU</name>
<dbReference type="EMBL" id="BAAANN010000013">
    <property type="protein sequence ID" value="GAA1961239.1"/>
    <property type="molecule type" value="Genomic_DNA"/>
</dbReference>
<accession>A0ABN2R0B6</accession>
<keyword evidence="2" id="KW-1185">Reference proteome</keyword>
<dbReference type="InterPro" id="IPR021243">
    <property type="entry name" value="DUF2804"/>
</dbReference>
<comment type="caution">
    <text evidence="1">The sequence shown here is derived from an EMBL/GenBank/DDBJ whole genome shotgun (WGS) entry which is preliminary data.</text>
</comment>
<proteinExistence type="predicted"/>
<dbReference type="Pfam" id="PF10974">
    <property type="entry name" value="DUF2804"/>
    <property type="match status" value="1"/>
</dbReference>